<evidence type="ECO:0000313" key="3">
    <source>
        <dbReference type="Proteomes" id="UP001066276"/>
    </source>
</evidence>
<comment type="caution">
    <text evidence="2">The sequence shown here is derived from an EMBL/GenBank/DDBJ whole genome shotgun (WGS) entry which is preliminary data.</text>
</comment>
<dbReference type="AlphaFoldDB" id="A0AAV7Q9N9"/>
<gene>
    <name evidence="2" type="ORF">NDU88_003699</name>
</gene>
<feature type="non-terminal residue" evidence="2">
    <location>
        <position position="1"/>
    </location>
</feature>
<accession>A0AAV7Q9N9</accession>
<organism evidence="2 3">
    <name type="scientific">Pleurodeles waltl</name>
    <name type="common">Iberian ribbed newt</name>
    <dbReference type="NCBI Taxonomy" id="8319"/>
    <lineage>
        <taxon>Eukaryota</taxon>
        <taxon>Metazoa</taxon>
        <taxon>Chordata</taxon>
        <taxon>Craniata</taxon>
        <taxon>Vertebrata</taxon>
        <taxon>Euteleostomi</taxon>
        <taxon>Amphibia</taxon>
        <taxon>Batrachia</taxon>
        <taxon>Caudata</taxon>
        <taxon>Salamandroidea</taxon>
        <taxon>Salamandridae</taxon>
        <taxon>Pleurodelinae</taxon>
        <taxon>Pleurodeles</taxon>
    </lineage>
</organism>
<feature type="non-terminal residue" evidence="2">
    <location>
        <position position="53"/>
    </location>
</feature>
<dbReference type="Proteomes" id="UP001066276">
    <property type="component" value="Chromosome 6"/>
</dbReference>
<reference evidence="2" key="1">
    <citation type="journal article" date="2022" name="bioRxiv">
        <title>Sequencing and chromosome-scale assembly of the giantPleurodeles waltlgenome.</title>
        <authorList>
            <person name="Brown T."/>
            <person name="Elewa A."/>
            <person name="Iarovenko S."/>
            <person name="Subramanian E."/>
            <person name="Araus A.J."/>
            <person name="Petzold A."/>
            <person name="Susuki M."/>
            <person name="Suzuki K.-i.T."/>
            <person name="Hayashi T."/>
            <person name="Toyoda A."/>
            <person name="Oliveira C."/>
            <person name="Osipova E."/>
            <person name="Leigh N.D."/>
            <person name="Simon A."/>
            <person name="Yun M.H."/>
        </authorList>
    </citation>
    <scope>NUCLEOTIDE SEQUENCE</scope>
    <source>
        <strain evidence="2">20211129_DDA</strain>
        <tissue evidence="2">Liver</tissue>
    </source>
</reference>
<dbReference type="EMBL" id="JANPWB010000010">
    <property type="protein sequence ID" value="KAJ1137286.1"/>
    <property type="molecule type" value="Genomic_DNA"/>
</dbReference>
<evidence type="ECO:0000256" key="1">
    <source>
        <dbReference type="SAM" id="MobiDB-lite"/>
    </source>
</evidence>
<feature type="region of interest" description="Disordered" evidence="1">
    <location>
        <begin position="20"/>
        <end position="44"/>
    </location>
</feature>
<keyword evidence="3" id="KW-1185">Reference proteome</keyword>
<sequence>GSVSCRRCASAPINLPVVGDLKSSKSSTKAEGKHSNKKKRSSWPKIRVMGFLS</sequence>
<evidence type="ECO:0000313" key="2">
    <source>
        <dbReference type="EMBL" id="KAJ1137286.1"/>
    </source>
</evidence>
<name>A0AAV7Q9N9_PLEWA</name>
<protein>
    <submittedName>
        <fullName evidence="2">Uncharacterized protein</fullName>
    </submittedName>
</protein>
<proteinExistence type="predicted"/>